<evidence type="ECO:0000256" key="1">
    <source>
        <dbReference type="ARBA" id="ARBA00004651"/>
    </source>
</evidence>
<dbReference type="Proteomes" id="UP000549343">
    <property type="component" value="Unassembled WGS sequence"/>
</dbReference>
<evidence type="ECO:0000256" key="4">
    <source>
        <dbReference type="ARBA" id="ARBA00022475"/>
    </source>
</evidence>
<dbReference type="InterPro" id="IPR013525">
    <property type="entry name" value="ABC2_TM"/>
</dbReference>
<evidence type="ECO:0000313" key="11">
    <source>
        <dbReference type="EMBL" id="GAA0550006.1"/>
    </source>
</evidence>
<feature type="transmembrane region" description="Helical" evidence="9">
    <location>
        <begin position="21"/>
        <end position="42"/>
    </location>
</feature>
<evidence type="ECO:0000313" key="12">
    <source>
        <dbReference type="EMBL" id="MBB4778398.1"/>
    </source>
</evidence>
<dbReference type="InterPro" id="IPR051449">
    <property type="entry name" value="ABC-2_transporter_component"/>
</dbReference>
<evidence type="ECO:0000256" key="6">
    <source>
        <dbReference type="ARBA" id="ARBA00022989"/>
    </source>
</evidence>
<evidence type="ECO:0000256" key="2">
    <source>
        <dbReference type="ARBA" id="ARBA00007783"/>
    </source>
</evidence>
<dbReference type="InterPro" id="IPR047817">
    <property type="entry name" value="ABC2_TM_bact-type"/>
</dbReference>
<dbReference type="GO" id="GO:0043190">
    <property type="term" value="C:ATP-binding cassette (ABC) transporter complex"/>
    <property type="evidence" value="ECO:0007669"/>
    <property type="project" value="InterPro"/>
</dbReference>
<evidence type="ECO:0000313" key="14">
    <source>
        <dbReference type="Proteomes" id="UP001501427"/>
    </source>
</evidence>
<reference evidence="12 13" key="2">
    <citation type="submission" date="2020-08" db="EMBL/GenBank/DDBJ databases">
        <title>Sequencing the genomes of 1000 actinobacteria strains.</title>
        <authorList>
            <person name="Klenk H.-P."/>
        </authorList>
    </citation>
    <scope>NUCLEOTIDE SEQUENCE [LARGE SCALE GENOMIC DNA]</scope>
    <source>
        <strain evidence="12 13">DSM 44772</strain>
    </source>
</reference>
<gene>
    <name evidence="12" type="ORF">F4557_006816</name>
    <name evidence="11" type="ORF">GCM10009546_10070</name>
</gene>
<keyword evidence="7 9" id="KW-0472">Membrane</keyword>
<dbReference type="RefSeq" id="WP_184889399.1">
    <property type="nucleotide sequence ID" value="NZ_BAAAHD010000006.1"/>
</dbReference>
<dbReference type="PANTHER" id="PTHR30294:SF38">
    <property type="entry name" value="TRANSPORT PERMEASE PROTEIN"/>
    <property type="match status" value="1"/>
</dbReference>
<dbReference type="Proteomes" id="UP001501427">
    <property type="component" value="Unassembled WGS sequence"/>
</dbReference>
<dbReference type="InterPro" id="IPR000412">
    <property type="entry name" value="ABC_2_transport"/>
</dbReference>
<keyword evidence="5 9" id="KW-0812">Transmembrane</keyword>
<dbReference type="EMBL" id="JACHMV010000001">
    <property type="protein sequence ID" value="MBB4778398.1"/>
    <property type="molecule type" value="Genomic_DNA"/>
</dbReference>
<accession>A0A7W7IKJ5</accession>
<keyword evidence="4 9" id="KW-1003">Cell membrane</keyword>
<comment type="subcellular location">
    <subcellularLocation>
        <location evidence="1 9">Cell membrane</location>
        <topology evidence="1 9">Multi-pass membrane protein</topology>
    </subcellularLocation>
</comment>
<dbReference type="Pfam" id="PF01061">
    <property type="entry name" value="ABC2_membrane"/>
    <property type="match status" value="1"/>
</dbReference>
<evidence type="ECO:0000259" key="10">
    <source>
        <dbReference type="PROSITE" id="PS51012"/>
    </source>
</evidence>
<feature type="transmembrane region" description="Helical" evidence="9">
    <location>
        <begin position="54"/>
        <end position="73"/>
    </location>
</feature>
<keyword evidence="8" id="KW-0046">Antibiotic resistance</keyword>
<keyword evidence="14" id="KW-1185">Reference proteome</keyword>
<comment type="caution">
    <text evidence="12">The sequence shown here is derived from an EMBL/GenBank/DDBJ whole genome shotgun (WGS) entry which is preliminary data.</text>
</comment>
<feature type="transmembrane region" description="Helical" evidence="9">
    <location>
        <begin position="94"/>
        <end position="123"/>
    </location>
</feature>
<dbReference type="EMBL" id="BAAAHD010000006">
    <property type="protein sequence ID" value="GAA0550006.1"/>
    <property type="molecule type" value="Genomic_DNA"/>
</dbReference>
<evidence type="ECO:0000313" key="13">
    <source>
        <dbReference type="Proteomes" id="UP000549343"/>
    </source>
</evidence>
<feature type="domain" description="ABC transmembrane type-2" evidence="10">
    <location>
        <begin position="17"/>
        <end position="242"/>
    </location>
</feature>
<keyword evidence="6 9" id="KW-1133">Transmembrane helix</keyword>
<dbReference type="PROSITE" id="PS51012">
    <property type="entry name" value="ABC_TM2"/>
    <property type="match status" value="1"/>
</dbReference>
<dbReference type="GO" id="GO:0140359">
    <property type="term" value="F:ABC-type transporter activity"/>
    <property type="evidence" value="ECO:0007669"/>
    <property type="project" value="InterPro"/>
</dbReference>
<proteinExistence type="inferred from homology"/>
<dbReference type="PIRSF" id="PIRSF006648">
    <property type="entry name" value="DrrB"/>
    <property type="match status" value="1"/>
</dbReference>
<feature type="transmembrane region" description="Helical" evidence="9">
    <location>
        <begin position="129"/>
        <end position="153"/>
    </location>
</feature>
<comment type="similarity">
    <text evidence="2 9">Belongs to the ABC-2 integral membrane protein family.</text>
</comment>
<dbReference type="GO" id="GO:0046677">
    <property type="term" value="P:response to antibiotic"/>
    <property type="evidence" value="ECO:0007669"/>
    <property type="project" value="UniProtKB-KW"/>
</dbReference>
<evidence type="ECO:0000256" key="3">
    <source>
        <dbReference type="ARBA" id="ARBA00022448"/>
    </source>
</evidence>
<protein>
    <recommendedName>
        <fullName evidence="9">Transport permease protein</fullName>
    </recommendedName>
</protein>
<feature type="transmembrane region" description="Helical" evidence="9">
    <location>
        <begin position="217"/>
        <end position="239"/>
    </location>
</feature>
<name>A0A7W7IKJ5_9ACTN</name>
<keyword evidence="3 9" id="KW-0813">Transport</keyword>
<feature type="transmembrane region" description="Helical" evidence="9">
    <location>
        <begin position="160"/>
        <end position="179"/>
    </location>
</feature>
<evidence type="ECO:0000256" key="5">
    <source>
        <dbReference type="ARBA" id="ARBA00022692"/>
    </source>
</evidence>
<reference evidence="11 14" key="1">
    <citation type="journal article" date="2019" name="Int. J. Syst. Evol. Microbiol.">
        <title>The Global Catalogue of Microorganisms (GCM) 10K type strain sequencing project: providing services to taxonomists for standard genome sequencing and annotation.</title>
        <authorList>
            <consortium name="The Broad Institute Genomics Platform"/>
            <consortium name="The Broad Institute Genome Sequencing Center for Infectious Disease"/>
            <person name="Wu L."/>
            <person name="Ma J."/>
        </authorList>
    </citation>
    <scope>NUCLEOTIDE SEQUENCE [LARGE SCALE GENOMIC DNA]</scope>
    <source>
        <strain evidence="11 14">JCM 10667</strain>
    </source>
</reference>
<evidence type="ECO:0000256" key="9">
    <source>
        <dbReference type="RuleBase" id="RU361157"/>
    </source>
</evidence>
<dbReference type="PANTHER" id="PTHR30294">
    <property type="entry name" value="MEMBRANE COMPONENT OF ABC TRANSPORTER YHHJ-RELATED"/>
    <property type="match status" value="1"/>
</dbReference>
<organism evidence="12 13">
    <name type="scientific">Actinomadura livida</name>
    <dbReference type="NCBI Taxonomy" id="79909"/>
    <lineage>
        <taxon>Bacteria</taxon>
        <taxon>Bacillati</taxon>
        <taxon>Actinomycetota</taxon>
        <taxon>Actinomycetes</taxon>
        <taxon>Streptosporangiales</taxon>
        <taxon>Thermomonosporaceae</taxon>
        <taxon>Actinomadura</taxon>
    </lineage>
</organism>
<reference evidence="11" key="3">
    <citation type="submission" date="2023-12" db="EMBL/GenBank/DDBJ databases">
        <authorList>
            <person name="Sun Q."/>
            <person name="Inoue M."/>
        </authorList>
    </citation>
    <scope>NUCLEOTIDE SEQUENCE</scope>
    <source>
        <strain evidence="11">JCM 10667</strain>
    </source>
</reference>
<dbReference type="AlphaFoldDB" id="A0A7W7IKJ5"/>
<evidence type="ECO:0000256" key="7">
    <source>
        <dbReference type="ARBA" id="ARBA00023136"/>
    </source>
</evidence>
<evidence type="ECO:0000256" key="8">
    <source>
        <dbReference type="ARBA" id="ARBA00023251"/>
    </source>
</evidence>
<sequence>MSIAITLATMRRILAQLRHDHRTLALLIGVPALLMILLRYVFDQPMVFDRIGPMLLGLFPFTVMFVVTSVATLRERTSGTLERLMTMPLGRLDLLLGYALAFGVIALVQVGVVLLISLTWLGLDLSGSLGSLVLVAVLDALLGMSLGLFASAFARTEFQAVQFMPAFVLPQLLLCGLIIPRDDMATWLQVISDVLPLSYAVEGMQEISTRTDFTPTLALDVAVIAAFTVVALLLGAVTLRRRTA</sequence>